<accession>A0A235BV33</accession>
<dbReference type="GO" id="GO:0003824">
    <property type="term" value="F:catalytic activity"/>
    <property type="evidence" value="ECO:0007669"/>
    <property type="project" value="InterPro"/>
</dbReference>
<organism evidence="1 2">
    <name type="scientific">candidate division WOR-3 bacterium JGI_Cruoil_03_51_56</name>
    <dbReference type="NCBI Taxonomy" id="1973747"/>
    <lineage>
        <taxon>Bacteria</taxon>
        <taxon>Bacteria division WOR-3</taxon>
    </lineage>
</organism>
<evidence type="ECO:0000313" key="1">
    <source>
        <dbReference type="EMBL" id="OYD16270.1"/>
    </source>
</evidence>
<dbReference type="SUPFAM" id="SSF48150">
    <property type="entry name" value="DNA-glycosylase"/>
    <property type="match status" value="1"/>
</dbReference>
<reference evidence="1 2" key="1">
    <citation type="submission" date="2017-07" db="EMBL/GenBank/DDBJ databases">
        <title>Recovery of genomes from metagenomes via a dereplication, aggregation, and scoring strategy.</title>
        <authorList>
            <person name="Sieber C.M."/>
            <person name="Probst A.J."/>
            <person name="Sharrar A."/>
            <person name="Thomas B.C."/>
            <person name="Hess M."/>
            <person name="Tringe S.G."/>
            <person name="Banfield J.F."/>
        </authorList>
    </citation>
    <scope>NUCLEOTIDE SEQUENCE [LARGE SCALE GENOMIC DNA]</scope>
    <source>
        <strain evidence="1">JGI_Cruoil_03_51_56</strain>
    </source>
</reference>
<evidence type="ECO:0008006" key="3">
    <source>
        <dbReference type="Google" id="ProtNLM"/>
    </source>
</evidence>
<dbReference type="GO" id="GO:0006281">
    <property type="term" value="P:DNA repair"/>
    <property type="evidence" value="ECO:0007669"/>
    <property type="project" value="InterPro"/>
</dbReference>
<dbReference type="EMBL" id="NOZP01000059">
    <property type="protein sequence ID" value="OYD16270.1"/>
    <property type="molecule type" value="Genomic_DNA"/>
</dbReference>
<sequence length="226" mass="25860">MEQIEILLERLGGRYSSSLGIDLSGNKEKEIFKWFLAAKLYAARIGENIASRTYQEFAKENLLTPNAISDAGWDKLVAVLDRGGYARYDFSTATKLLAITKDLIEKYQGRLSKLERVSKDNEDLAKRLKGLGKGIGDVTVNIFLRELRDKWEKANPEVSDFVVLGARKLGIVTGRRSKKKVLETLKDYWQRHKVKSFDFCDFEAALLKLGKNYIRKKKDTFWLTKG</sequence>
<gene>
    <name evidence="1" type="ORF">CH330_03305</name>
</gene>
<comment type="caution">
    <text evidence="1">The sequence shown here is derived from an EMBL/GenBank/DDBJ whole genome shotgun (WGS) entry which is preliminary data.</text>
</comment>
<evidence type="ECO:0000313" key="2">
    <source>
        <dbReference type="Proteomes" id="UP000215559"/>
    </source>
</evidence>
<dbReference type="Proteomes" id="UP000215559">
    <property type="component" value="Unassembled WGS sequence"/>
</dbReference>
<name>A0A235BV33_UNCW3</name>
<proteinExistence type="predicted"/>
<protein>
    <recommendedName>
        <fullName evidence="3">HhH-GPD domain-containing protein</fullName>
    </recommendedName>
</protein>
<dbReference type="InterPro" id="IPR011257">
    <property type="entry name" value="DNA_glycosylase"/>
</dbReference>
<dbReference type="AlphaFoldDB" id="A0A235BV33"/>